<dbReference type="HAMAP" id="MF_03199">
    <property type="entry name" value="DHHC_PAT_PFA4"/>
    <property type="match status" value="1"/>
</dbReference>
<dbReference type="GO" id="GO:0019706">
    <property type="term" value="F:protein-cysteine S-palmitoyltransferase activity"/>
    <property type="evidence" value="ECO:0007669"/>
    <property type="project" value="UniProtKB-UniRule"/>
</dbReference>
<dbReference type="InterPro" id="IPR039859">
    <property type="entry name" value="PFA4/ZDH16/20/ERF2-like"/>
</dbReference>
<reference evidence="14 15" key="1">
    <citation type="journal article" date="2011" name="Proc. Natl. Acad. Sci. U.S.A.">
        <title>Evolutionary erosion of yeast sex chromosomes by mating-type switching accidents.</title>
        <authorList>
            <person name="Gordon J.L."/>
            <person name="Armisen D."/>
            <person name="Proux-Wera E."/>
            <person name="Oheigeartaigh S.S."/>
            <person name="Byrne K.P."/>
            <person name="Wolfe K.H."/>
        </authorList>
    </citation>
    <scope>NUCLEOTIDE SEQUENCE [LARGE SCALE GENOMIC DNA]</scope>
    <source>
        <strain evidence="15">ATCC 10597 / BCRC 20456 / CBS 421 / NBRC 0211 / NRRL Y-12639</strain>
    </source>
</reference>
<dbReference type="GO" id="GO:0005789">
    <property type="term" value="C:endoplasmic reticulum membrane"/>
    <property type="evidence" value="ECO:0007669"/>
    <property type="project" value="UniProtKB-SubCell"/>
</dbReference>
<evidence type="ECO:0000256" key="12">
    <source>
        <dbReference type="RuleBase" id="RU079119"/>
    </source>
</evidence>
<dbReference type="AlphaFoldDB" id="G0W814"/>
<gene>
    <name evidence="14" type="primary">NDAI0C02650</name>
    <name evidence="11" type="synonym">PFA4</name>
    <name evidence="14" type="ordered locus">NDAI_0C02650</name>
</gene>
<keyword evidence="15" id="KW-1185">Reference proteome</keyword>
<dbReference type="PROSITE" id="PS50216">
    <property type="entry name" value="DHHC"/>
    <property type="match status" value="1"/>
</dbReference>
<dbReference type="eggNOG" id="KOG1314">
    <property type="taxonomic scope" value="Eukaryota"/>
</dbReference>
<dbReference type="RefSeq" id="XP_003669168.1">
    <property type="nucleotide sequence ID" value="XM_003669120.1"/>
</dbReference>
<evidence type="ECO:0000256" key="5">
    <source>
        <dbReference type="ARBA" id="ARBA00022989"/>
    </source>
</evidence>
<dbReference type="OrthoDB" id="331948at2759"/>
<dbReference type="GeneID" id="11496746"/>
<proteinExistence type="inferred from homology"/>
<feature type="transmembrane region" description="Helical" evidence="11 12">
    <location>
        <begin position="168"/>
        <end position="190"/>
    </location>
</feature>
<accession>G0W814</accession>
<dbReference type="KEGG" id="ndi:NDAI_0C02650"/>
<dbReference type="InterPro" id="IPR033682">
    <property type="entry name" value="PFA4"/>
</dbReference>
<evidence type="ECO:0000256" key="9">
    <source>
        <dbReference type="ARBA" id="ARBA00023315"/>
    </source>
</evidence>
<keyword evidence="5 11" id="KW-1133">Transmembrane helix</keyword>
<comment type="function">
    <text evidence="11">Mediates the reversible addition of palmitate to target proteins, thereby regulating their membrane association and biological function.</text>
</comment>
<feature type="transmembrane region" description="Helical" evidence="11 12">
    <location>
        <begin position="7"/>
        <end position="29"/>
    </location>
</feature>
<evidence type="ECO:0000256" key="3">
    <source>
        <dbReference type="ARBA" id="ARBA00022692"/>
    </source>
</evidence>
<dbReference type="OMA" id="TMNCVGY"/>
<dbReference type="STRING" id="1071378.G0W814"/>
<sequence length="389" mass="46038">MAIKLKYPWLGVAIPSFIISFIGYNSHYFILSNFLSIKKQIWFQFSLSMIWVSYLLAIFTNPGKPPKNCKPIDFNDQRKWNTHCKKCNNYKPERSHHCKTCNQCVLMMDHHCPWTMNCVGYKNFPHFIRFLMWIIITTGFLLVHLLKRTMTMWNLRHLPSYIFDRNEIIFLTILIPMDAFILLTISLLFIRCFNNQIVRGMTQIEFWELERLENLFYNKKLLPMIIATLWEVYPNERTKVADNYADDLLSRRKKVRFENIVNFPYDIDIWTNMNTVMGSAFNWIWIFGVPDRNGLKFEKNEISLYEPGSSVEDLLLSLPWPPDKGRNFISNKDTSVESLVYDGEQVVRNRASNDTNISTINKDISREEWNNDWGESLVDFGVDIEAEVE</sequence>
<comment type="similarity">
    <text evidence="11">Belongs to the DHHC palmitoyltransferase family. PFA4 subfamily.</text>
</comment>
<dbReference type="Proteomes" id="UP000000689">
    <property type="component" value="Chromosome 3"/>
</dbReference>
<keyword evidence="6 11" id="KW-0472">Membrane</keyword>
<keyword evidence="3 11" id="KW-0812">Transmembrane</keyword>
<feature type="domain" description="Palmitoyltransferase DHHC" evidence="13">
    <location>
        <begin position="82"/>
        <end position="208"/>
    </location>
</feature>
<evidence type="ECO:0000256" key="4">
    <source>
        <dbReference type="ARBA" id="ARBA00022824"/>
    </source>
</evidence>
<evidence type="ECO:0000256" key="10">
    <source>
        <dbReference type="ARBA" id="ARBA00048048"/>
    </source>
</evidence>
<name>G0W814_NAUDC</name>
<dbReference type="Pfam" id="PF01529">
    <property type="entry name" value="DHHC"/>
    <property type="match status" value="1"/>
</dbReference>
<feature type="transmembrane region" description="Helical" evidence="11 12">
    <location>
        <begin position="41"/>
        <end position="60"/>
    </location>
</feature>
<evidence type="ECO:0000256" key="2">
    <source>
        <dbReference type="ARBA" id="ARBA00022679"/>
    </source>
</evidence>
<keyword evidence="4 11" id="KW-0256">Endoplasmic reticulum</keyword>
<keyword evidence="7 11" id="KW-0564">Palmitate</keyword>
<comment type="domain">
    <text evidence="11 12">The DHHC domain is required for palmitoyltransferase activity.</text>
</comment>
<feature type="active site" description="S-palmitoyl cysteine intermediate" evidence="11">
    <location>
        <position position="112"/>
    </location>
</feature>
<evidence type="ECO:0000256" key="8">
    <source>
        <dbReference type="ARBA" id="ARBA00023288"/>
    </source>
</evidence>
<evidence type="ECO:0000256" key="6">
    <source>
        <dbReference type="ARBA" id="ARBA00023136"/>
    </source>
</evidence>
<evidence type="ECO:0000313" key="14">
    <source>
        <dbReference type="EMBL" id="CCD23925.1"/>
    </source>
</evidence>
<evidence type="ECO:0000256" key="11">
    <source>
        <dbReference type="HAMAP-Rule" id="MF_03199"/>
    </source>
</evidence>
<evidence type="ECO:0000256" key="1">
    <source>
        <dbReference type="ARBA" id="ARBA00004141"/>
    </source>
</evidence>
<keyword evidence="8 11" id="KW-0449">Lipoprotein</keyword>
<comment type="subcellular location">
    <subcellularLocation>
        <location evidence="11">Endoplasmic reticulum membrane</location>
        <topology evidence="11">Multi-pass membrane protein</topology>
    </subcellularLocation>
    <subcellularLocation>
        <location evidence="1">Membrane</location>
        <topology evidence="1">Multi-pass membrane protein</topology>
    </subcellularLocation>
</comment>
<dbReference type="EMBL" id="HE580269">
    <property type="protein sequence ID" value="CCD23925.1"/>
    <property type="molecule type" value="Genomic_DNA"/>
</dbReference>
<dbReference type="HOGENOM" id="CLU_027721_8_0_1"/>
<dbReference type="EC" id="2.3.1.225" evidence="11"/>
<dbReference type="InterPro" id="IPR001594">
    <property type="entry name" value="Palmitoyltrfase_DHHC"/>
</dbReference>
<evidence type="ECO:0000259" key="13">
    <source>
        <dbReference type="Pfam" id="PF01529"/>
    </source>
</evidence>
<keyword evidence="9 11" id="KW-0012">Acyltransferase</keyword>
<feature type="transmembrane region" description="Helical" evidence="11 12">
    <location>
        <begin position="130"/>
        <end position="148"/>
    </location>
</feature>
<comment type="catalytic activity">
    <reaction evidence="10 11 12">
        <text>L-cysteinyl-[protein] + hexadecanoyl-CoA = S-hexadecanoyl-L-cysteinyl-[protein] + CoA</text>
        <dbReference type="Rhea" id="RHEA:36683"/>
        <dbReference type="Rhea" id="RHEA-COMP:10131"/>
        <dbReference type="Rhea" id="RHEA-COMP:11032"/>
        <dbReference type="ChEBI" id="CHEBI:29950"/>
        <dbReference type="ChEBI" id="CHEBI:57287"/>
        <dbReference type="ChEBI" id="CHEBI:57379"/>
        <dbReference type="ChEBI" id="CHEBI:74151"/>
        <dbReference type="EC" id="2.3.1.225"/>
    </reaction>
</comment>
<evidence type="ECO:0000313" key="15">
    <source>
        <dbReference type="Proteomes" id="UP000000689"/>
    </source>
</evidence>
<protein>
    <recommendedName>
        <fullName evidence="11">Palmitoyltransferase PFA4</fullName>
        <ecNumber evidence="11">2.3.1.225</ecNumber>
    </recommendedName>
    <alternativeName>
        <fullName evidence="11">Protein S-acyltransferase</fullName>
        <shortName evidence="11">PAT</shortName>
    </alternativeName>
    <alternativeName>
        <fullName evidence="11">Protein fatty acyltransferase 4</fullName>
    </alternativeName>
</protein>
<evidence type="ECO:0000256" key="7">
    <source>
        <dbReference type="ARBA" id="ARBA00023139"/>
    </source>
</evidence>
<keyword evidence="2 11" id="KW-0808">Transferase</keyword>
<dbReference type="PANTHER" id="PTHR12246">
    <property type="entry name" value="PALMITOYLTRANSFERASE ZDHHC16"/>
    <property type="match status" value="1"/>
</dbReference>
<organism evidence="14 15">
    <name type="scientific">Naumovozyma dairenensis (strain ATCC 10597 / BCRC 20456 / CBS 421 / NBRC 0211 / NRRL Y-12639)</name>
    <name type="common">Saccharomyces dairenensis</name>
    <dbReference type="NCBI Taxonomy" id="1071378"/>
    <lineage>
        <taxon>Eukaryota</taxon>
        <taxon>Fungi</taxon>
        <taxon>Dikarya</taxon>
        <taxon>Ascomycota</taxon>
        <taxon>Saccharomycotina</taxon>
        <taxon>Saccharomycetes</taxon>
        <taxon>Saccharomycetales</taxon>
        <taxon>Saccharomycetaceae</taxon>
        <taxon>Naumovozyma</taxon>
    </lineage>
</organism>